<dbReference type="GO" id="GO:0003676">
    <property type="term" value="F:nucleic acid binding"/>
    <property type="evidence" value="ECO:0007669"/>
    <property type="project" value="InterPro"/>
</dbReference>
<sequence length="769" mass="85594">MSLVPQYNYPAGTEITLYNEKMSICAMQENGYEMLNLETGEVGVTSFSKFAELQKSPAMKIGADAGLPSTELEMRLGNLKVAEQLAPPQQERGQFHHAFCCATAMLRTKLRREHGMPDLRLTGALLNDADNRKFICKVATEIFGKKVRPKGFRGGQNNEWVLYDGRTILKYLQIFDRLEVDDDVIAALATRDHLKGNNTKRIDWTLLQLMTQAWEEIGLDLKGPSVSNVHHHLEMLVFEENGRRIRNGLAKLVVPSHKTLKRHQQYLLNPTEFLVATKGERHALNKRGRGSTDLRGLFPGELVEADECKLSLISSAKERGYWENLSNEDQQTLEEIDKEIRTRLTLLVMIDVATRMPLAWVVSDKPKAEATLALLRMATRDKTKEKIKYGCEGDPAPAMGLGLVKTDNGVGLRNKTVVEGLLGTTAIYAAVRAYASADKPYVERLIGTTESLLIKLIHGYTGRKAGELPGYNSNANGLLDIDELYGILTRFFIDEYPSLRHMGVGMGGRRPAEVLKELNKTRGLFKMMDADQRRIHLGWKFEVTPNDEGVRVLSGIWFNSPEFQVAVDDHAVSKVSVFVDPENVNDATAIIPGVAREFRLQLQVTAFADLTIPEVLELTEAHRREDPAITEIYEDRIASTRRQRFDLLKQIGVERRLTRSHSTFEECRIKARHVFAGARIVRAPEGGQTVRPGDLTASMQGPGVFLIGDGNAAIDHQEANHSESPAVQLDGGVTFKGNDGITPAGPKSAEPRDLSQVPLGRPKKGGKFS</sequence>
<dbReference type="OrthoDB" id="5287589at2"/>
<gene>
    <name evidence="3" type="ORF">C8N30_1409</name>
</gene>
<evidence type="ECO:0000256" key="1">
    <source>
        <dbReference type="SAM" id="MobiDB-lite"/>
    </source>
</evidence>
<evidence type="ECO:0000259" key="2">
    <source>
        <dbReference type="PROSITE" id="PS50994"/>
    </source>
</evidence>
<feature type="region of interest" description="Disordered" evidence="1">
    <location>
        <begin position="720"/>
        <end position="769"/>
    </location>
</feature>
<comment type="caution">
    <text evidence="3">The sequence shown here is derived from an EMBL/GenBank/DDBJ whole genome shotgun (WGS) entry which is preliminary data.</text>
</comment>
<proteinExistence type="predicted"/>
<name>A0A420DRD1_9RHOB</name>
<reference evidence="3 4" key="1">
    <citation type="submission" date="2018-09" db="EMBL/GenBank/DDBJ databases">
        <title>Genomic Encyclopedia of Archaeal and Bacterial Type Strains, Phase II (KMG-II): from individual species to whole genera.</title>
        <authorList>
            <person name="Goeker M."/>
        </authorList>
    </citation>
    <scope>NUCLEOTIDE SEQUENCE [LARGE SCALE GENOMIC DNA]</scope>
    <source>
        <strain evidence="3 4">DSM 11458</strain>
    </source>
</reference>
<dbReference type="STRING" id="1443111.Z949_3426"/>
<evidence type="ECO:0000313" key="4">
    <source>
        <dbReference type="Proteomes" id="UP000284407"/>
    </source>
</evidence>
<keyword evidence="4" id="KW-1185">Reference proteome</keyword>
<dbReference type="Gene3D" id="3.30.420.10">
    <property type="entry name" value="Ribonuclease H-like superfamily/Ribonuclease H"/>
    <property type="match status" value="1"/>
</dbReference>
<dbReference type="GO" id="GO:0015074">
    <property type="term" value="P:DNA integration"/>
    <property type="evidence" value="ECO:0007669"/>
    <property type="project" value="InterPro"/>
</dbReference>
<dbReference type="AlphaFoldDB" id="A0A420DRD1"/>
<dbReference type="InterPro" id="IPR036397">
    <property type="entry name" value="RNaseH_sf"/>
</dbReference>
<accession>A0A420DRD1</accession>
<dbReference type="InterPro" id="IPR012337">
    <property type="entry name" value="RNaseH-like_sf"/>
</dbReference>
<evidence type="ECO:0000313" key="3">
    <source>
        <dbReference type="EMBL" id="RKE96836.1"/>
    </source>
</evidence>
<protein>
    <submittedName>
        <fullName evidence="3">Integrase-like protein</fullName>
    </submittedName>
</protein>
<dbReference type="InterPro" id="IPR001584">
    <property type="entry name" value="Integrase_cat-core"/>
</dbReference>
<dbReference type="SUPFAM" id="SSF53098">
    <property type="entry name" value="Ribonuclease H-like"/>
    <property type="match status" value="1"/>
</dbReference>
<organism evidence="3 4">
    <name type="scientific">Sulfitobacter guttiformis</name>
    <dbReference type="NCBI Taxonomy" id="74349"/>
    <lineage>
        <taxon>Bacteria</taxon>
        <taxon>Pseudomonadati</taxon>
        <taxon>Pseudomonadota</taxon>
        <taxon>Alphaproteobacteria</taxon>
        <taxon>Rhodobacterales</taxon>
        <taxon>Roseobacteraceae</taxon>
        <taxon>Sulfitobacter</taxon>
    </lineage>
</organism>
<feature type="domain" description="Integrase catalytic" evidence="2">
    <location>
        <begin position="295"/>
        <end position="519"/>
    </location>
</feature>
<dbReference type="RefSeq" id="WP_025063770.1">
    <property type="nucleotide sequence ID" value="NZ_RAQK01000001.1"/>
</dbReference>
<dbReference type="EMBL" id="RAQK01000001">
    <property type="protein sequence ID" value="RKE96836.1"/>
    <property type="molecule type" value="Genomic_DNA"/>
</dbReference>
<dbReference type="PROSITE" id="PS50994">
    <property type="entry name" value="INTEGRASE"/>
    <property type="match status" value="1"/>
</dbReference>
<dbReference type="Proteomes" id="UP000284407">
    <property type="component" value="Unassembled WGS sequence"/>
</dbReference>